<name>A0A2N5T846_9BASI</name>
<evidence type="ECO:0000313" key="3">
    <source>
        <dbReference type="Proteomes" id="UP000235388"/>
    </source>
</evidence>
<evidence type="ECO:0000256" key="1">
    <source>
        <dbReference type="SAM" id="MobiDB-lite"/>
    </source>
</evidence>
<feature type="region of interest" description="Disordered" evidence="1">
    <location>
        <begin position="12"/>
        <end position="57"/>
    </location>
</feature>
<organism evidence="2 3">
    <name type="scientific">Puccinia coronata f. sp. avenae</name>
    <dbReference type="NCBI Taxonomy" id="200324"/>
    <lineage>
        <taxon>Eukaryota</taxon>
        <taxon>Fungi</taxon>
        <taxon>Dikarya</taxon>
        <taxon>Basidiomycota</taxon>
        <taxon>Pucciniomycotina</taxon>
        <taxon>Pucciniomycetes</taxon>
        <taxon>Pucciniales</taxon>
        <taxon>Pucciniaceae</taxon>
        <taxon>Puccinia</taxon>
    </lineage>
</organism>
<evidence type="ECO:0000313" key="2">
    <source>
        <dbReference type="EMBL" id="PLW21628.1"/>
    </source>
</evidence>
<reference evidence="2 3" key="1">
    <citation type="submission" date="2017-11" db="EMBL/GenBank/DDBJ databases">
        <title>De novo assembly and phasing of dikaryotic genomes from two isolates of Puccinia coronata f. sp. avenae, the causal agent of oat crown rust.</title>
        <authorList>
            <person name="Miller M.E."/>
            <person name="Zhang Y."/>
            <person name="Omidvar V."/>
            <person name="Sperschneider J."/>
            <person name="Schwessinger B."/>
            <person name="Raley C."/>
            <person name="Palmer J.M."/>
            <person name="Garnica D."/>
            <person name="Upadhyaya N."/>
            <person name="Rathjen J."/>
            <person name="Taylor J.M."/>
            <person name="Park R.F."/>
            <person name="Dodds P.N."/>
            <person name="Hirsch C.D."/>
            <person name="Kianian S.F."/>
            <person name="Figueroa M."/>
        </authorList>
    </citation>
    <scope>NUCLEOTIDE SEQUENCE [LARGE SCALE GENOMIC DNA]</scope>
    <source>
        <strain evidence="2">12NC29</strain>
    </source>
</reference>
<comment type="caution">
    <text evidence="2">The sequence shown here is derived from an EMBL/GenBank/DDBJ whole genome shotgun (WGS) entry which is preliminary data.</text>
</comment>
<sequence>MPWTFHTSCCAHVPTSGPSQFNPTNKDDSTKNNSQDKPTDSAALGSSACSEQARDDENNKLEELILLTPAA</sequence>
<gene>
    <name evidence="2" type="ORF">PCANC_03142</name>
</gene>
<dbReference type="AlphaFoldDB" id="A0A2N5T846"/>
<keyword evidence="3" id="KW-1185">Reference proteome</keyword>
<dbReference type="EMBL" id="PGCJ01000781">
    <property type="protein sequence ID" value="PLW21628.1"/>
    <property type="molecule type" value="Genomic_DNA"/>
</dbReference>
<protein>
    <submittedName>
        <fullName evidence="2">Uncharacterized protein</fullName>
    </submittedName>
</protein>
<accession>A0A2N5T846</accession>
<proteinExistence type="predicted"/>
<dbReference type="Proteomes" id="UP000235388">
    <property type="component" value="Unassembled WGS sequence"/>
</dbReference>